<dbReference type="OrthoDB" id="7875889at2759"/>
<dbReference type="PROSITE" id="PS50082">
    <property type="entry name" value="WD_REPEATS_2"/>
    <property type="match status" value="5"/>
</dbReference>
<name>A0A8J6ARW9_9EUKA</name>
<dbReference type="PROSITE" id="PS00678">
    <property type="entry name" value="WD_REPEATS_1"/>
    <property type="match status" value="2"/>
</dbReference>
<proteinExistence type="inferred from homology"/>
<comment type="similarity">
    <text evidence="1">Belongs to the WD repeat G protein beta family. Ribosomal protein RACK1 subfamily.</text>
</comment>
<dbReference type="PRINTS" id="PR00320">
    <property type="entry name" value="GPROTEINBRPT"/>
</dbReference>
<keyword evidence="2 4" id="KW-0853">WD repeat</keyword>
<dbReference type="InterPro" id="IPR015943">
    <property type="entry name" value="WD40/YVTN_repeat-like_dom_sf"/>
</dbReference>
<dbReference type="InterPro" id="IPR020472">
    <property type="entry name" value="WD40_PAC1"/>
</dbReference>
<feature type="repeat" description="WD" evidence="4">
    <location>
        <begin position="197"/>
        <end position="238"/>
    </location>
</feature>
<organism evidence="5 6">
    <name type="scientific">Carpediemonas membranifera</name>
    <dbReference type="NCBI Taxonomy" id="201153"/>
    <lineage>
        <taxon>Eukaryota</taxon>
        <taxon>Metamonada</taxon>
        <taxon>Carpediemonas-like organisms</taxon>
        <taxon>Carpediemonas</taxon>
    </lineage>
</organism>
<keyword evidence="3" id="KW-0677">Repeat</keyword>
<feature type="repeat" description="WD" evidence="4">
    <location>
        <begin position="103"/>
        <end position="135"/>
    </location>
</feature>
<dbReference type="Proteomes" id="UP000717585">
    <property type="component" value="Unassembled WGS sequence"/>
</dbReference>
<dbReference type="InterPro" id="IPR036322">
    <property type="entry name" value="WD40_repeat_dom_sf"/>
</dbReference>
<accession>A0A8J6ARW9</accession>
<evidence type="ECO:0000313" key="6">
    <source>
        <dbReference type="Proteomes" id="UP000717585"/>
    </source>
</evidence>
<evidence type="ECO:0000256" key="3">
    <source>
        <dbReference type="ARBA" id="ARBA00022737"/>
    </source>
</evidence>
<dbReference type="GO" id="GO:0043022">
    <property type="term" value="F:ribosome binding"/>
    <property type="evidence" value="ECO:0007669"/>
    <property type="project" value="InterPro"/>
</dbReference>
<dbReference type="CDD" id="cd00200">
    <property type="entry name" value="WD40"/>
    <property type="match status" value="1"/>
</dbReference>
<dbReference type="SMART" id="SM00320">
    <property type="entry name" value="WD40"/>
    <property type="match status" value="7"/>
</dbReference>
<dbReference type="GO" id="GO:0045182">
    <property type="term" value="F:translation regulator activity"/>
    <property type="evidence" value="ECO:0007669"/>
    <property type="project" value="InterPro"/>
</dbReference>
<dbReference type="AlphaFoldDB" id="A0A8J6ARW9"/>
<evidence type="ECO:0000256" key="2">
    <source>
        <dbReference type="ARBA" id="ARBA00022574"/>
    </source>
</evidence>
<dbReference type="PROSITE" id="PS50294">
    <property type="entry name" value="WD_REPEATS_REGION"/>
    <property type="match status" value="5"/>
</dbReference>
<dbReference type="EMBL" id="JAHDYR010000067">
    <property type="protein sequence ID" value="KAG9389895.1"/>
    <property type="molecule type" value="Genomic_DNA"/>
</dbReference>
<comment type="caution">
    <text evidence="5">The sequence shown here is derived from an EMBL/GenBank/DDBJ whole genome shotgun (WGS) entry which is preliminary data.</text>
</comment>
<sequence length="323" mass="35291">MSCLRNVGSLEGHKDWVTCIACSSETPNQIISGSRDKSLIVWDLEKTDDVEGLVGAPHRRLCGHENFVTDIDISGDGQYVFSGSWDHSARLWEISTGKTASRFQGHTSRVLSVGFSPDNRQLVTASQDRTIRHWNTVGTCVNVLAGSTSHSDWVNCVKISQEKIEGTEEFRHYIISGGADRKVQVYDVQEGAVAHTLTGHEGVVNCLDVAPDSSLCASGSKDGKVILWGLKEGVALDTIDAGDEVLSITFSPTRYWLCAGTTKGIKIWDLTSKELVSEDIVEVGGEKPRPARTLAVRWSADGNTLYTGHDDSRIRAWAVQETD</sequence>
<keyword evidence="6" id="KW-1185">Reference proteome</keyword>
<dbReference type="InterPro" id="IPR019775">
    <property type="entry name" value="WD40_repeat_CS"/>
</dbReference>
<feature type="repeat" description="WD" evidence="4">
    <location>
        <begin position="61"/>
        <end position="102"/>
    </location>
</feature>
<dbReference type="Pfam" id="PF00400">
    <property type="entry name" value="WD40"/>
    <property type="match status" value="7"/>
</dbReference>
<feature type="repeat" description="WD" evidence="4">
    <location>
        <begin position="295"/>
        <end position="323"/>
    </location>
</feature>
<evidence type="ECO:0000256" key="4">
    <source>
        <dbReference type="PROSITE-ProRule" id="PRU00221"/>
    </source>
</evidence>
<dbReference type="SUPFAM" id="SSF50978">
    <property type="entry name" value="WD40 repeat-like"/>
    <property type="match status" value="1"/>
</dbReference>
<dbReference type="InterPro" id="IPR045223">
    <property type="entry name" value="RACK1-like"/>
</dbReference>
<dbReference type="InterPro" id="IPR001680">
    <property type="entry name" value="WD40_rpt"/>
</dbReference>
<evidence type="ECO:0000313" key="5">
    <source>
        <dbReference type="EMBL" id="KAG9389895.1"/>
    </source>
</evidence>
<dbReference type="Gene3D" id="2.130.10.10">
    <property type="entry name" value="YVTN repeat-like/Quinoprotein amine dehydrogenase"/>
    <property type="match status" value="1"/>
</dbReference>
<feature type="repeat" description="WD" evidence="4">
    <location>
        <begin position="10"/>
        <end position="52"/>
    </location>
</feature>
<gene>
    <name evidence="5" type="ORF">J8273_8582</name>
</gene>
<evidence type="ECO:0000256" key="1">
    <source>
        <dbReference type="ARBA" id="ARBA00007253"/>
    </source>
</evidence>
<dbReference type="FunFam" id="2.130.10.10:FF:000615">
    <property type="entry name" value="Receptor for activated C kinase 1"/>
    <property type="match status" value="1"/>
</dbReference>
<dbReference type="PANTHER" id="PTHR19868">
    <property type="entry name" value="RECEPTOR FOR ACTIVATED PROTEIN KINASE C RACK1"/>
    <property type="match status" value="1"/>
</dbReference>
<reference evidence="5" key="1">
    <citation type="submission" date="2021-05" db="EMBL/GenBank/DDBJ databases">
        <title>A free-living protist that lacks canonical eukaryotic 1 DNA replication and segregation systems.</title>
        <authorList>
            <person name="Salas-Leiva D.E."/>
            <person name="Tromer E.C."/>
            <person name="Curtis B.A."/>
            <person name="Jerlstrom-Hultqvist J."/>
            <person name="Kolisko M."/>
            <person name="Yi Z."/>
            <person name="Salas-Leiva J.S."/>
            <person name="Gallot-Lavallee L."/>
            <person name="Kops G.J.P.L."/>
            <person name="Archibald J.M."/>
            <person name="Simpson A.G.B."/>
            <person name="Roger A.J."/>
        </authorList>
    </citation>
    <scope>NUCLEOTIDE SEQUENCE</scope>
    <source>
        <strain evidence="5">BICM</strain>
    </source>
</reference>
<protein>
    <submittedName>
        <fullName evidence="5">WD domain G-beta repeat</fullName>
    </submittedName>
</protein>